<dbReference type="InterPro" id="IPR029064">
    <property type="entry name" value="Ribosomal_eL30-like_sf"/>
</dbReference>
<dbReference type="Pfam" id="PF22435">
    <property type="entry name" value="MRM3-like_sub_bind"/>
    <property type="match status" value="1"/>
</dbReference>
<dbReference type="EMBL" id="MFQH01000010">
    <property type="protein sequence ID" value="OGH78444.1"/>
    <property type="molecule type" value="Genomic_DNA"/>
</dbReference>
<name>A0A1F6N3I3_9BACT</name>
<dbReference type="Proteomes" id="UP000177040">
    <property type="component" value="Unassembled WGS sequence"/>
</dbReference>
<dbReference type="Gene3D" id="3.40.1280.10">
    <property type="match status" value="1"/>
</dbReference>
<dbReference type="GO" id="GO:0032259">
    <property type="term" value="P:methylation"/>
    <property type="evidence" value="ECO:0007669"/>
    <property type="project" value="UniProtKB-KW"/>
</dbReference>
<dbReference type="SUPFAM" id="SSF75217">
    <property type="entry name" value="alpha/beta knot"/>
    <property type="match status" value="1"/>
</dbReference>
<evidence type="ECO:0000256" key="3">
    <source>
        <dbReference type="ARBA" id="ARBA00022679"/>
    </source>
</evidence>
<dbReference type="SMART" id="SM00967">
    <property type="entry name" value="SpoU_sub_bind"/>
    <property type="match status" value="1"/>
</dbReference>
<dbReference type="GO" id="GO:0003723">
    <property type="term" value="F:RNA binding"/>
    <property type="evidence" value="ECO:0007669"/>
    <property type="project" value="InterPro"/>
</dbReference>
<dbReference type="PANTHER" id="PTHR43191:SF2">
    <property type="entry name" value="RRNA METHYLTRANSFERASE 3, MITOCHONDRIAL"/>
    <property type="match status" value="1"/>
</dbReference>
<accession>A0A1F6N3I3</accession>
<dbReference type="GO" id="GO:0006396">
    <property type="term" value="P:RNA processing"/>
    <property type="evidence" value="ECO:0007669"/>
    <property type="project" value="InterPro"/>
</dbReference>
<dbReference type="SUPFAM" id="SSF55315">
    <property type="entry name" value="L30e-like"/>
    <property type="match status" value="1"/>
</dbReference>
<dbReference type="InterPro" id="IPR051259">
    <property type="entry name" value="rRNA_Methyltransferase"/>
</dbReference>
<proteinExistence type="inferred from homology"/>
<dbReference type="Pfam" id="PF00588">
    <property type="entry name" value="SpoU_methylase"/>
    <property type="match status" value="1"/>
</dbReference>
<dbReference type="GO" id="GO:0005737">
    <property type="term" value="C:cytoplasm"/>
    <property type="evidence" value="ECO:0007669"/>
    <property type="project" value="UniProtKB-ARBA"/>
</dbReference>
<evidence type="ECO:0000313" key="6">
    <source>
        <dbReference type="Proteomes" id="UP000177040"/>
    </source>
</evidence>
<dbReference type="AlphaFoldDB" id="A0A1F6N3I3"/>
<sequence>MLTAATIKHLNQLQQKKYRAEFKEFIVEGVKGVKEAIESDAEIIIIIIDGKLRDEPEFLELVKMASAHEIAFDFCSRADIGEIKTTDTFPGVLAVVSSADIGLDEIARGTIIALDGLKDPGNLGTIIRTADWFGVSRLILGEDTVDPYNPKVVRSTMGSIFRVDIFESVDLAHSLDWLKKKYGYRVIALTMDGAPLPPSIDYRTADKIILLFGSESHGISPKLEKIIDSRYTIRGNSQAESLNVAVAAGITLSRIK</sequence>
<keyword evidence="3" id="KW-0808">Transferase</keyword>
<gene>
    <name evidence="5" type="ORF">A2983_04720</name>
</gene>
<dbReference type="InterPro" id="IPR001537">
    <property type="entry name" value="SpoU_MeTrfase"/>
</dbReference>
<dbReference type="Gene3D" id="3.30.1330.30">
    <property type="match status" value="1"/>
</dbReference>
<reference evidence="5 6" key="1">
    <citation type="journal article" date="2016" name="Nat. Commun.">
        <title>Thousands of microbial genomes shed light on interconnected biogeochemical processes in an aquifer system.</title>
        <authorList>
            <person name="Anantharaman K."/>
            <person name="Brown C.T."/>
            <person name="Hug L.A."/>
            <person name="Sharon I."/>
            <person name="Castelle C.J."/>
            <person name="Probst A.J."/>
            <person name="Thomas B.C."/>
            <person name="Singh A."/>
            <person name="Wilkins M.J."/>
            <person name="Karaoz U."/>
            <person name="Brodie E.L."/>
            <person name="Williams K.H."/>
            <person name="Hubbard S.S."/>
            <person name="Banfield J.F."/>
        </authorList>
    </citation>
    <scope>NUCLEOTIDE SEQUENCE [LARGE SCALE GENOMIC DNA]</scope>
</reference>
<evidence type="ECO:0000259" key="4">
    <source>
        <dbReference type="SMART" id="SM00967"/>
    </source>
</evidence>
<comment type="similarity">
    <text evidence="1">Belongs to the class IV-like SAM-binding methyltransferase superfamily. RNA methyltransferase TrmH family.</text>
</comment>
<dbReference type="PANTHER" id="PTHR43191">
    <property type="entry name" value="RRNA METHYLTRANSFERASE 3"/>
    <property type="match status" value="1"/>
</dbReference>
<dbReference type="CDD" id="cd18095">
    <property type="entry name" value="SpoU-like_rRNA-MTase"/>
    <property type="match status" value="1"/>
</dbReference>
<feature type="domain" description="RNA 2-O ribose methyltransferase substrate binding" evidence="4">
    <location>
        <begin position="26"/>
        <end position="102"/>
    </location>
</feature>
<evidence type="ECO:0000256" key="2">
    <source>
        <dbReference type="ARBA" id="ARBA00022603"/>
    </source>
</evidence>
<dbReference type="InterPro" id="IPR013123">
    <property type="entry name" value="SpoU_subst-bd"/>
</dbReference>
<dbReference type="InterPro" id="IPR029028">
    <property type="entry name" value="Alpha/beta_knot_MTases"/>
</dbReference>
<dbReference type="InterPro" id="IPR053888">
    <property type="entry name" value="MRM3-like_sub_bind"/>
</dbReference>
<organism evidence="5 6">
    <name type="scientific">Candidatus Magasanikbacteria bacterium RIFCSPLOWO2_01_FULL_40_15</name>
    <dbReference type="NCBI Taxonomy" id="1798686"/>
    <lineage>
        <taxon>Bacteria</taxon>
        <taxon>Candidatus Magasanikiibacteriota</taxon>
    </lineage>
</organism>
<dbReference type="GO" id="GO:0008173">
    <property type="term" value="F:RNA methyltransferase activity"/>
    <property type="evidence" value="ECO:0007669"/>
    <property type="project" value="InterPro"/>
</dbReference>
<dbReference type="InterPro" id="IPR029026">
    <property type="entry name" value="tRNA_m1G_MTases_N"/>
</dbReference>
<keyword evidence="2" id="KW-0489">Methyltransferase</keyword>
<protein>
    <recommendedName>
        <fullName evidence="4">RNA 2-O ribose methyltransferase substrate binding domain-containing protein</fullName>
    </recommendedName>
</protein>
<evidence type="ECO:0000313" key="5">
    <source>
        <dbReference type="EMBL" id="OGH78444.1"/>
    </source>
</evidence>
<evidence type="ECO:0000256" key="1">
    <source>
        <dbReference type="ARBA" id="ARBA00007228"/>
    </source>
</evidence>
<comment type="caution">
    <text evidence="5">The sequence shown here is derived from an EMBL/GenBank/DDBJ whole genome shotgun (WGS) entry which is preliminary data.</text>
</comment>